<dbReference type="PANTHER" id="PTHR43233">
    <property type="entry name" value="FAMILY N-ACETYLTRANSFERASE, PUTATIVE (AFU_ORTHOLOGUE AFUA_6G03350)-RELATED"/>
    <property type="match status" value="1"/>
</dbReference>
<dbReference type="GO" id="GO:0016747">
    <property type="term" value="F:acyltransferase activity, transferring groups other than amino-acyl groups"/>
    <property type="evidence" value="ECO:0007669"/>
    <property type="project" value="InterPro"/>
</dbReference>
<dbReference type="CDD" id="cd04301">
    <property type="entry name" value="NAT_SF"/>
    <property type="match status" value="1"/>
</dbReference>
<dbReference type="InterPro" id="IPR053144">
    <property type="entry name" value="Acetyltransferase_Butenolide"/>
</dbReference>
<evidence type="ECO:0000259" key="1">
    <source>
        <dbReference type="PROSITE" id="PS51186"/>
    </source>
</evidence>
<dbReference type="PROSITE" id="PS51186">
    <property type="entry name" value="GNAT"/>
    <property type="match status" value="1"/>
</dbReference>
<reference evidence="2 3" key="1">
    <citation type="submission" date="2017-10" db="EMBL/GenBank/DDBJ databases">
        <title>Sequencing the genomes of 1000 actinobacteria strains.</title>
        <authorList>
            <person name="Klenk H.-P."/>
        </authorList>
    </citation>
    <scope>NUCLEOTIDE SEQUENCE [LARGE SCALE GENOMIC DNA]</scope>
    <source>
        <strain evidence="2 3">DSM 18966</strain>
    </source>
</reference>
<dbReference type="InterPro" id="IPR000182">
    <property type="entry name" value="GNAT_dom"/>
</dbReference>
<proteinExistence type="predicted"/>
<organism evidence="2 3">
    <name type="scientific">Sanguibacter antarcticus</name>
    <dbReference type="NCBI Taxonomy" id="372484"/>
    <lineage>
        <taxon>Bacteria</taxon>
        <taxon>Bacillati</taxon>
        <taxon>Actinomycetota</taxon>
        <taxon>Actinomycetes</taxon>
        <taxon>Micrococcales</taxon>
        <taxon>Sanguibacteraceae</taxon>
        <taxon>Sanguibacter</taxon>
    </lineage>
</organism>
<feature type="domain" description="N-acetyltransferase" evidence="1">
    <location>
        <begin position="8"/>
        <end position="142"/>
    </location>
</feature>
<sequence length="142" mass="15644">MSTAPEGYEISADPSRLDVDLVYRWLSEDTYWALGRSREKHNAAIAGSTNLGVFNVESGDQVAYARVVTDHATFAWLCDVYVAREARGNGLGTALAAAVRDHLEPFGVRRIMLATADAHRVYERVGFAPITTPEKWMVLGSQ</sequence>
<dbReference type="AlphaFoldDB" id="A0A2A9E903"/>
<keyword evidence="3" id="KW-1185">Reference proteome</keyword>
<dbReference type="PANTHER" id="PTHR43233:SF1">
    <property type="entry name" value="FAMILY N-ACETYLTRANSFERASE, PUTATIVE (AFU_ORTHOLOGUE AFUA_6G03350)-RELATED"/>
    <property type="match status" value="1"/>
</dbReference>
<protein>
    <submittedName>
        <fullName evidence="2">Acetyltransferase (GNAT) family protein</fullName>
    </submittedName>
</protein>
<evidence type="ECO:0000313" key="2">
    <source>
        <dbReference type="EMBL" id="PFG34709.1"/>
    </source>
</evidence>
<dbReference type="SUPFAM" id="SSF55729">
    <property type="entry name" value="Acyl-CoA N-acyltransferases (Nat)"/>
    <property type="match status" value="1"/>
</dbReference>
<keyword evidence="2" id="KW-0808">Transferase</keyword>
<dbReference type="OrthoDB" id="3216107at2"/>
<evidence type="ECO:0000313" key="3">
    <source>
        <dbReference type="Proteomes" id="UP000225548"/>
    </source>
</evidence>
<dbReference type="Proteomes" id="UP000225548">
    <property type="component" value="Unassembled WGS sequence"/>
</dbReference>
<dbReference type="Gene3D" id="3.40.630.30">
    <property type="match status" value="1"/>
</dbReference>
<accession>A0A2A9E903</accession>
<gene>
    <name evidence="2" type="ORF">ATL42_2629</name>
</gene>
<dbReference type="Pfam" id="PF00583">
    <property type="entry name" value="Acetyltransf_1"/>
    <property type="match status" value="1"/>
</dbReference>
<comment type="caution">
    <text evidence="2">The sequence shown here is derived from an EMBL/GenBank/DDBJ whole genome shotgun (WGS) entry which is preliminary data.</text>
</comment>
<dbReference type="RefSeq" id="WP_098455703.1">
    <property type="nucleotide sequence ID" value="NZ_PDJG01000001.1"/>
</dbReference>
<dbReference type="EMBL" id="PDJG01000001">
    <property type="protein sequence ID" value="PFG34709.1"/>
    <property type="molecule type" value="Genomic_DNA"/>
</dbReference>
<name>A0A2A9E903_9MICO</name>
<dbReference type="InterPro" id="IPR016181">
    <property type="entry name" value="Acyl_CoA_acyltransferase"/>
</dbReference>